<dbReference type="RefSeq" id="WP_229824226.1">
    <property type="nucleotide sequence ID" value="NZ_BMRC01000008.1"/>
</dbReference>
<protein>
    <submittedName>
        <fullName evidence="1">Helix-turn-helix domain-containing protein</fullName>
    </submittedName>
</protein>
<dbReference type="Proteomes" id="UP001589647">
    <property type="component" value="Unassembled WGS sequence"/>
</dbReference>
<keyword evidence="2" id="KW-1185">Reference proteome</keyword>
<gene>
    <name evidence="1" type="ORF">ACFFV7_23850</name>
</gene>
<evidence type="ECO:0000313" key="1">
    <source>
        <dbReference type="EMBL" id="MFB9204248.1"/>
    </source>
</evidence>
<reference evidence="1 2" key="1">
    <citation type="submission" date="2024-09" db="EMBL/GenBank/DDBJ databases">
        <authorList>
            <person name="Sun Q."/>
            <person name="Mori K."/>
        </authorList>
    </citation>
    <scope>NUCLEOTIDE SEQUENCE [LARGE SCALE GENOMIC DNA]</scope>
    <source>
        <strain evidence="1 2">CCM 3426</strain>
    </source>
</reference>
<comment type="caution">
    <text evidence="1">The sequence shown here is derived from an EMBL/GenBank/DDBJ whole genome shotgun (WGS) entry which is preliminary data.</text>
</comment>
<dbReference type="EMBL" id="JBHMEI010000016">
    <property type="protein sequence ID" value="MFB9204248.1"/>
    <property type="molecule type" value="Genomic_DNA"/>
</dbReference>
<evidence type="ECO:0000313" key="2">
    <source>
        <dbReference type="Proteomes" id="UP001589647"/>
    </source>
</evidence>
<organism evidence="1 2">
    <name type="scientific">Nonomuraea spiralis</name>
    <dbReference type="NCBI Taxonomy" id="46182"/>
    <lineage>
        <taxon>Bacteria</taxon>
        <taxon>Bacillati</taxon>
        <taxon>Actinomycetota</taxon>
        <taxon>Actinomycetes</taxon>
        <taxon>Streptosporangiales</taxon>
        <taxon>Streptosporangiaceae</taxon>
        <taxon>Nonomuraea</taxon>
    </lineage>
</organism>
<proteinExistence type="predicted"/>
<sequence>MELKEQVRELRAQGRSPKEIARALKVSPSVVAPLVRAIAAENVTTGEPEVVGCWMNVGWSAGLGVDPSKGWIDEDPESGAGGMVCVLVARRHTWDRMTVCGYLADVYCLGVKNTIGPDVLDERDLRRFREYFFGEYAAYQEVPIELAQHLVFGSVDHARTLGFEPHEDFAPVSDLLGKWEGGSAITFGRDGRPFYTPGPHDDPGKVLRILRRTLTDDQFDYFIEDPSSAS</sequence>
<name>A0ABV5II67_9ACTN</name>
<accession>A0ABV5II67</accession>